<dbReference type="GO" id="GO:0046872">
    <property type="term" value="F:metal ion binding"/>
    <property type="evidence" value="ECO:0007669"/>
    <property type="project" value="UniProtKB-KW"/>
</dbReference>
<dbReference type="InterPro" id="IPR050231">
    <property type="entry name" value="Iron_ascorbate_oxido_reductase"/>
</dbReference>
<dbReference type="EMBL" id="CP058606">
    <property type="protein sequence ID" value="QLG71983.1"/>
    <property type="molecule type" value="Genomic_DNA"/>
</dbReference>
<dbReference type="SUPFAM" id="SSF51197">
    <property type="entry name" value="Clavaminate synthase-like"/>
    <property type="match status" value="1"/>
</dbReference>
<dbReference type="Pfam" id="PF14226">
    <property type="entry name" value="DIOX_N"/>
    <property type="match status" value="1"/>
</dbReference>
<dbReference type="Gene3D" id="2.60.120.330">
    <property type="entry name" value="B-lactam Antibiotic, Isopenicillin N Synthase, Chain"/>
    <property type="match status" value="1"/>
</dbReference>
<comment type="similarity">
    <text evidence="1">Belongs to the iron/ascorbate-dependent oxidoreductase family.</text>
</comment>
<reference evidence="3 4" key="1">
    <citation type="submission" date="2020-07" db="EMBL/GenBank/DDBJ databases">
        <title>The yeast mating-type switching endonuclease HO is a domesticated member of an unorthodox homing genetic element family.</title>
        <authorList>
            <person name="Coughlan A.Y."/>
            <person name="Lombardi L."/>
            <person name="Braun-Galleani S."/>
            <person name="Martos A.R."/>
            <person name="Galeote V."/>
            <person name="Bigey F."/>
            <person name="Dequin S."/>
            <person name="Byrne K.P."/>
            <person name="Wolfe K.H."/>
        </authorList>
    </citation>
    <scope>NUCLEOTIDE SEQUENCE [LARGE SCALE GENOMIC DNA]</scope>
    <source>
        <strain evidence="3 4">NRRL Y-6702</strain>
    </source>
</reference>
<gene>
    <name evidence="3" type="ORF">HG535_0C03360</name>
</gene>
<dbReference type="InterPro" id="IPR027443">
    <property type="entry name" value="IPNS-like_sf"/>
</dbReference>
<keyword evidence="1" id="KW-0479">Metal-binding</keyword>
<keyword evidence="1" id="KW-0408">Iron</keyword>
<dbReference type="InterPro" id="IPR005123">
    <property type="entry name" value="Oxoglu/Fe-dep_dioxygenase_dom"/>
</dbReference>
<evidence type="ECO:0000259" key="2">
    <source>
        <dbReference type="PROSITE" id="PS51471"/>
    </source>
</evidence>
<dbReference type="RefSeq" id="XP_037143711.1">
    <property type="nucleotide sequence ID" value="XM_037287816.1"/>
</dbReference>
<dbReference type="Proteomes" id="UP000509704">
    <property type="component" value="Chromosome 3"/>
</dbReference>
<evidence type="ECO:0000256" key="1">
    <source>
        <dbReference type="RuleBase" id="RU003682"/>
    </source>
</evidence>
<proteinExistence type="inferred from homology"/>
<dbReference type="KEGG" id="zmk:HG535_0C03360"/>
<feature type="domain" description="Fe2OG dioxygenase" evidence="2">
    <location>
        <begin position="169"/>
        <end position="287"/>
    </location>
</feature>
<keyword evidence="1" id="KW-0560">Oxidoreductase</keyword>
<protein>
    <recommendedName>
        <fullName evidence="2">Fe2OG dioxygenase domain-containing protein</fullName>
    </recommendedName>
</protein>
<name>A0A7H9B0G0_ZYGMR</name>
<dbReference type="PANTHER" id="PTHR47990">
    <property type="entry name" value="2-OXOGLUTARATE (2OG) AND FE(II)-DEPENDENT OXYGENASE SUPERFAMILY PROTEIN-RELATED"/>
    <property type="match status" value="1"/>
</dbReference>
<accession>A0A7H9B0G0</accession>
<evidence type="ECO:0000313" key="4">
    <source>
        <dbReference type="Proteomes" id="UP000509704"/>
    </source>
</evidence>
<organism evidence="3 4">
    <name type="scientific">Zygotorulaspora mrakii</name>
    <name type="common">Zygosaccharomyces mrakii</name>
    <dbReference type="NCBI Taxonomy" id="42260"/>
    <lineage>
        <taxon>Eukaryota</taxon>
        <taxon>Fungi</taxon>
        <taxon>Dikarya</taxon>
        <taxon>Ascomycota</taxon>
        <taxon>Saccharomycotina</taxon>
        <taxon>Saccharomycetes</taxon>
        <taxon>Saccharomycetales</taxon>
        <taxon>Saccharomycetaceae</taxon>
        <taxon>Zygotorulaspora</taxon>
    </lineage>
</organism>
<dbReference type="GO" id="GO:0016491">
    <property type="term" value="F:oxidoreductase activity"/>
    <property type="evidence" value="ECO:0007669"/>
    <property type="project" value="UniProtKB-KW"/>
</dbReference>
<sequence length="333" mass="37716">MGSLRVVDISKPSGETTSSLFEAATLQGFLFIDGHDFSQLEVDELYAISQEFFCTVPAEVKQKYSIRSNNIGYTDFCNENLDPRKARDYKEGYNFGNINFEDGTLNRSIAEGEPEDSIPPYFKDREVIIQNAVKKLHANARKILGLLAISLKVEDVNFFVERFRPAEVSGTVLRFLRYPLIRESDLDDMFDPTIRAGAHTDYGALTMLFQRQGEQGLQLQVDGENWTDVDFVASTHPGSAPPFIVNIGDLMSYWTNGLLKSTIHRVKFSPGETRQSDRYSIVFFVHPENDSTLIPVPSKYIKQAAVLKHDSSSMTASQYLQKRLAETYQHRIT</sequence>
<dbReference type="PROSITE" id="PS51471">
    <property type="entry name" value="FE2OG_OXY"/>
    <property type="match status" value="1"/>
</dbReference>
<dbReference type="AlphaFoldDB" id="A0A7H9B0G0"/>
<dbReference type="OrthoDB" id="288590at2759"/>
<evidence type="ECO:0000313" key="3">
    <source>
        <dbReference type="EMBL" id="QLG71983.1"/>
    </source>
</evidence>
<dbReference type="InterPro" id="IPR044861">
    <property type="entry name" value="IPNS-like_FE2OG_OXY"/>
</dbReference>
<keyword evidence="4" id="KW-1185">Reference proteome</keyword>
<dbReference type="InterPro" id="IPR026992">
    <property type="entry name" value="DIOX_N"/>
</dbReference>
<dbReference type="GO" id="GO:0044283">
    <property type="term" value="P:small molecule biosynthetic process"/>
    <property type="evidence" value="ECO:0007669"/>
    <property type="project" value="UniProtKB-ARBA"/>
</dbReference>
<dbReference type="GeneID" id="59235681"/>
<dbReference type="Pfam" id="PF03171">
    <property type="entry name" value="2OG-FeII_Oxy"/>
    <property type="match status" value="1"/>
</dbReference>